<evidence type="ECO:0000259" key="1">
    <source>
        <dbReference type="Pfam" id="PF00278"/>
    </source>
</evidence>
<accession>A0AAV4WM84</accession>
<dbReference type="SUPFAM" id="SSF50621">
    <property type="entry name" value="Alanine racemase C-terminal domain-like"/>
    <property type="match status" value="1"/>
</dbReference>
<protein>
    <recommendedName>
        <fullName evidence="1">Orn/DAP/Arg decarboxylase 2 C-terminal domain-containing protein</fullName>
    </recommendedName>
</protein>
<dbReference type="GO" id="GO:0003824">
    <property type="term" value="F:catalytic activity"/>
    <property type="evidence" value="ECO:0007669"/>
    <property type="project" value="InterPro"/>
</dbReference>
<organism evidence="2 3">
    <name type="scientific">Caerostris extrusa</name>
    <name type="common">Bark spider</name>
    <name type="synonym">Caerostris bankana</name>
    <dbReference type="NCBI Taxonomy" id="172846"/>
    <lineage>
        <taxon>Eukaryota</taxon>
        <taxon>Metazoa</taxon>
        <taxon>Ecdysozoa</taxon>
        <taxon>Arthropoda</taxon>
        <taxon>Chelicerata</taxon>
        <taxon>Arachnida</taxon>
        <taxon>Araneae</taxon>
        <taxon>Araneomorphae</taxon>
        <taxon>Entelegynae</taxon>
        <taxon>Araneoidea</taxon>
        <taxon>Araneidae</taxon>
        <taxon>Caerostris</taxon>
    </lineage>
</organism>
<dbReference type="Proteomes" id="UP001054945">
    <property type="component" value="Unassembled WGS sequence"/>
</dbReference>
<dbReference type="AlphaFoldDB" id="A0AAV4WM84"/>
<keyword evidence="3" id="KW-1185">Reference proteome</keyword>
<dbReference type="InterPro" id="IPR009006">
    <property type="entry name" value="Ala_racemase/Decarboxylase_C"/>
</dbReference>
<dbReference type="InterPro" id="IPR022643">
    <property type="entry name" value="De-COase2_C"/>
</dbReference>
<comment type="caution">
    <text evidence="2">The sequence shown here is derived from an EMBL/GenBank/DDBJ whole genome shotgun (WGS) entry which is preliminary data.</text>
</comment>
<dbReference type="Pfam" id="PF00278">
    <property type="entry name" value="Orn_DAP_Arg_deC"/>
    <property type="match status" value="1"/>
</dbReference>
<reference evidence="2 3" key="1">
    <citation type="submission" date="2021-06" db="EMBL/GenBank/DDBJ databases">
        <title>Caerostris extrusa draft genome.</title>
        <authorList>
            <person name="Kono N."/>
            <person name="Arakawa K."/>
        </authorList>
    </citation>
    <scope>NUCLEOTIDE SEQUENCE [LARGE SCALE GENOMIC DNA]</scope>
</reference>
<evidence type="ECO:0000313" key="2">
    <source>
        <dbReference type="EMBL" id="GIY82964.1"/>
    </source>
</evidence>
<name>A0AAV4WM84_CAEEX</name>
<sequence length="128" mass="14164">MSSSLKAKTTIQNVLCQGIIIKYDSQQRRLGIAALVNLFKWQGIWGRAATHSDFFVERSTTNGQARSSCAVASGASRAAVDVIVEKCMLPELNVGDWLMIDDMGAYTTASINVQRFRKTEVIYIEKAM</sequence>
<proteinExistence type="predicted"/>
<dbReference type="Gene3D" id="2.40.37.10">
    <property type="entry name" value="Lyase, Ornithine Decarboxylase, Chain A, domain 1"/>
    <property type="match status" value="1"/>
</dbReference>
<evidence type="ECO:0000313" key="3">
    <source>
        <dbReference type="Proteomes" id="UP001054945"/>
    </source>
</evidence>
<feature type="domain" description="Orn/DAP/Arg decarboxylase 2 C-terminal" evidence="1">
    <location>
        <begin position="74"/>
        <end position="104"/>
    </location>
</feature>
<dbReference type="EMBL" id="BPLR01016311">
    <property type="protein sequence ID" value="GIY82964.1"/>
    <property type="molecule type" value="Genomic_DNA"/>
</dbReference>
<gene>
    <name evidence="2" type="ORF">CEXT_10171</name>
</gene>